<keyword evidence="4" id="KW-1185">Reference proteome</keyword>
<dbReference type="CDD" id="cd03408">
    <property type="entry name" value="SPFH_like_u1"/>
    <property type="match status" value="1"/>
</dbReference>
<accession>A0A1G9JW98</accession>
<evidence type="ECO:0000313" key="3">
    <source>
        <dbReference type="EMBL" id="SDL41455.1"/>
    </source>
</evidence>
<dbReference type="InterPro" id="IPR036013">
    <property type="entry name" value="Band_7/SPFH_dom_sf"/>
</dbReference>
<dbReference type="PANTHER" id="PTHR37826">
    <property type="entry name" value="FLOTILLIN BAND_7_5 DOMAIN PROTEIN"/>
    <property type="match status" value="1"/>
</dbReference>
<reference evidence="3 4" key="1">
    <citation type="submission" date="2016-10" db="EMBL/GenBank/DDBJ databases">
        <authorList>
            <person name="de Groot N.N."/>
        </authorList>
    </citation>
    <scope>NUCLEOTIDE SEQUENCE [LARGE SCALE GENOMIC DNA]</scope>
    <source>
        <strain evidence="3 4">DSM 21668</strain>
    </source>
</reference>
<dbReference type="RefSeq" id="WP_093198056.1">
    <property type="nucleotide sequence ID" value="NZ_FNGS01000002.1"/>
</dbReference>
<organism evidence="3 4">
    <name type="scientific">Siphonobacter aquaeclarae</name>
    <dbReference type="NCBI Taxonomy" id="563176"/>
    <lineage>
        <taxon>Bacteria</taxon>
        <taxon>Pseudomonadati</taxon>
        <taxon>Bacteroidota</taxon>
        <taxon>Cytophagia</taxon>
        <taxon>Cytophagales</taxon>
        <taxon>Cytophagaceae</taxon>
        <taxon>Siphonobacter</taxon>
    </lineage>
</organism>
<feature type="domain" description="SHOCT" evidence="1">
    <location>
        <begin position="304"/>
        <end position="329"/>
    </location>
</feature>
<evidence type="ECO:0000313" key="4">
    <source>
        <dbReference type="Proteomes" id="UP000198901"/>
    </source>
</evidence>
<name>A0A1G9JW98_9BACT</name>
<protein>
    <submittedName>
        <fullName evidence="3">Membrane protease subunit, stomatin/prohibitin family, contains C-terminal Zn-ribbon domain</fullName>
    </submittedName>
</protein>
<gene>
    <name evidence="3" type="ORF">SAMN04488090_0774</name>
</gene>
<dbReference type="InterPro" id="IPR018649">
    <property type="entry name" value="SHOCT"/>
</dbReference>
<dbReference type="OrthoDB" id="9764015at2"/>
<dbReference type="Pfam" id="PF09851">
    <property type="entry name" value="SHOCT"/>
    <property type="match status" value="1"/>
</dbReference>
<dbReference type="SUPFAM" id="SSF117892">
    <property type="entry name" value="Band 7/SPFH domain"/>
    <property type="match status" value="1"/>
</dbReference>
<evidence type="ECO:0000259" key="1">
    <source>
        <dbReference type="Pfam" id="PF09851"/>
    </source>
</evidence>
<dbReference type="AlphaFoldDB" id="A0A1G9JW98"/>
<evidence type="ECO:0000259" key="2">
    <source>
        <dbReference type="Pfam" id="PF13421"/>
    </source>
</evidence>
<dbReference type="Pfam" id="PF13421">
    <property type="entry name" value="Band_7_1"/>
    <property type="match status" value="1"/>
</dbReference>
<proteinExistence type="predicted"/>
<dbReference type="InterPro" id="IPR033880">
    <property type="entry name" value="SPFH_YdjI"/>
</dbReference>
<feature type="domain" description="SPFH" evidence="2">
    <location>
        <begin position="26"/>
        <end position="235"/>
    </location>
</feature>
<keyword evidence="3" id="KW-0378">Hydrolase</keyword>
<dbReference type="GO" id="GO:0008233">
    <property type="term" value="F:peptidase activity"/>
    <property type="evidence" value="ECO:0007669"/>
    <property type="project" value="UniProtKB-KW"/>
</dbReference>
<dbReference type="GO" id="GO:0006508">
    <property type="term" value="P:proteolysis"/>
    <property type="evidence" value="ECO:0007669"/>
    <property type="project" value="UniProtKB-KW"/>
</dbReference>
<dbReference type="EMBL" id="FNGS01000002">
    <property type="protein sequence ID" value="SDL41455.1"/>
    <property type="molecule type" value="Genomic_DNA"/>
</dbReference>
<dbReference type="Gene3D" id="3.30.479.30">
    <property type="entry name" value="Band 7 domain"/>
    <property type="match status" value="1"/>
</dbReference>
<dbReference type="PANTHER" id="PTHR37826:SF2">
    <property type="entry name" value="ZINC-RIBBON DOMAIN-CONTAINING PROTEIN"/>
    <property type="match status" value="1"/>
</dbReference>
<sequence>MGIFDFIRNEFVNVIEWVDDSQDTIIWKFPDKGNDIKYGAQLTVRESQVAIFMNEGQIADVFLPGRHELTTANMPILTTLRSWKYGFESPFKVDVYYVNTKQFTNMKWGTANPIIVRDPEFKQVRIRAFGTYTFRVKDAKKFLKEFAGTTPVVRVGDLEEQLRSIVFSKFSDAIAEANVSVLDLARNYTELGEKLGPLLSDDFDQYGLEIVKFYIENTSLPPEVEAFLDKTTQMNMVGDMAKFQQFQAGVSIEKAAENSATAASIVGVNLGGMMAGAVAPGAAAPGAQPAAQPAQSKEDILGLLKQLGDLKAAGILTEEEFAAKKAELLAKL</sequence>
<dbReference type="Proteomes" id="UP000198901">
    <property type="component" value="Unassembled WGS sequence"/>
</dbReference>
<keyword evidence="3" id="KW-0645">Protease</keyword>
<dbReference type="STRING" id="563176.SAMN04488090_0774"/>